<dbReference type="AlphaFoldDB" id="A0A6A5K5F7"/>
<dbReference type="EMBL" id="ML975328">
    <property type="protein sequence ID" value="KAF1832925.1"/>
    <property type="molecule type" value="Genomic_DNA"/>
</dbReference>
<dbReference type="OrthoDB" id="3786440at2759"/>
<feature type="region of interest" description="Disordered" evidence="1">
    <location>
        <begin position="321"/>
        <end position="371"/>
    </location>
</feature>
<feature type="compositionally biased region" description="Polar residues" evidence="1">
    <location>
        <begin position="56"/>
        <end position="72"/>
    </location>
</feature>
<reference evidence="2" key="1">
    <citation type="submission" date="2020-01" db="EMBL/GenBank/DDBJ databases">
        <authorList>
            <consortium name="DOE Joint Genome Institute"/>
            <person name="Haridas S."/>
            <person name="Albert R."/>
            <person name="Binder M."/>
            <person name="Bloem J."/>
            <person name="Labutti K."/>
            <person name="Salamov A."/>
            <person name="Andreopoulos B."/>
            <person name="Baker S.E."/>
            <person name="Barry K."/>
            <person name="Bills G."/>
            <person name="Bluhm B.H."/>
            <person name="Cannon C."/>
            <person name="Castanera R."/>
            <person name="Culley D.E."/>
            <person name="Daum C."/>
            <person name="Ezra D."/>
            <person name="Gonzalez J.B."/>
            <person name="Henrissat B."/>
            <person name="Kuo A."/>
            <person name="Liang C."/>
            <person name="Lipzen A."/>
            <person name="Lutzoni F."/>
            <person name="Magnuson J."/>
            <person name="Mondo S."/>
            <person name="Nolan M."/>
            <person name="Ohm R."/>
            <person name="Pangilinan J."/>
            <person name="Park H.-J."/>
            <person name="Ramirez L."/>
            <person name="Alfaro M."/>
            <person name="Sun H."/>
            <person name="Tritt A."/>
            <person name="Yoshinaga Y."/>
            <person name="Zwiers L.-H."/>
            <person name="Turgeon B.G."/>
            <person name="Goodwin S.B."/>
            <person name="Spatafora J.W."/>
            <person name="Crous P.W."/>
            <person name="Grigoriev I.V."/>
        </authorList>
    </citation>
    <scope>NUCLEOTIDE SEQUENCE</scope>
    <source>
        <strain evidence="2">P77</strain>
    </source>
</reference>
<evidence type="ECO:0000256" key="1">
    <source>
        <dbReference type="SAM" id="MobiDB-lite"/>
    </source>
</evidence>
<proteinExistence type="predicted"/>
<gene>
    <name evidence="2" type="ORF">BDW02DRAFT_599489</name>
</gene>
<evidence type="ECO:0000313" key="2">
    <source>
        <dbReference type="EMBL" id="KAF1832925.1"/>
    </source>
</evidence>
<protein>
    <submittedName>
        <fullName evidence="2">Uncharacterized protein</fullName>
    </submittedName>
</protein>
<feature type="region of interest" description="Disordered" evidence="1">
    <location>
        <begin position="43"/>
        <end position="94"/>
    </location>
</feature>
<name>A0A6A5K5F7_9PLEO</name>
<organism evidence="2 3">
    <name type="scientific">Decorospora gaudefroyi</name>
    <dbReference type="NCBI Taxonomy" id="184978"/>
    <lineage>
        <taxon>Eukaryota</taxon>
        <taxon>Fungi</taxon>
        <taxon>Dikarya</taxon>
        <taxon>Ascomycota</taxon>
        <taxon>Pezizomycotina</taxon>
        <taxon>Dothideomycetes</taxon>
        <taxon>Pleosporomycetidae</taxon>
        <taxon>Pleosporales</taxon>
        <taxon>Pleosporineae</taxon>
        <taxon>Pleosporaceae</taxon>
        <taxon>Decorospora</taxon>
    </lineage>
</organism>
<feature type="compositionally biased region" description="Low complexity" evidence="1">
    <location>
        <begin position="353"/>
        <end position="362"/>
    </location>
</feature>
<feature type="compositionally biased region" description="Low complexity" evidence="1">
    <location>
        <begin position="325"/>
        <end position="342"/>
    </location>
</feature>
<evidence type="ECO:0000313" key="3">
    <source>
        <dbReference type="Proteomes" id="UP000800040"/>
    </source>
</evidence>
<dbReference type="Proteomes" id="UP000800040">
    <property type="component" value="Unassembled WGS sequence"/>
</dbReference>
<accession>A0A6A5K5F7</accession>
<sequence length="371" mass="40131">MEMERLAEDYYDMPVEMLPSANFAGRPRSEIGMLDGLWSVRISSASEDGDEDGDENVTSQPRTPTRPSQSSEIRTESAGTSRITTTSDDSRGRMRSLSNEVKILDRPGLRKKAHTAPPGAFDAQASPPLRPRRAISARLGYSYTIKKAARRLPASPSSMLATPRELYAIPERRATSDTVPSPRECKRRSVMSTSPGAFSSFTLSGVQGVDACEGIQKMYLPGAITLVQNPAAFRKDSVATGDPFTKAECPERLLSDLKDLDGVVMFFDDFGVIAHVTDATLDQYWLHGSRSSEEDLDARKASLSSVEDTAPKAVAAWGAQRTRGSNFSFSSASASSTASAPAPEKRKRDRLRGLLSPGLPGSAFLKSSASR</sequence>
<keyword evidence="3" id="KW-1185">Reference proteome</keyword>